<dbReference type="AlphaFoldDB" id="B0E3C8"/>
<feature type="region of interest" description="Disordered" evidence="1">
    <location>
        <begin position="1"/>
        <end position="55"/>
    </location>
</feature>
<accession>B0E3C8</accession>
<evidence type="ECO:0000313" key="2">
    <source>
        <dbReference type="EMBL" id="EDQ98651.1"/>
    </source>
</evidence>
<reference evidence="2 3" key="1">
    <citation type="journal article" date="2008" name="Nature">
        <title>The genome of Laccaria bicolor provides insights into mycorrhizal symbiosis.</title>
        <authorList>
            <person name="Martin F."/>
            <person name="Aerts A."/>
            <person name="Ahren D."/>
            <person name="Brun A."/>
            <person name="Danchin E.G.J."/>
            <person name="Duchaussoy F."/>
            <person name="Gibon J."/>
            <person name="Kohler A."/>
            <person name="Lindquist E."/>
            <person name="Pereda V."/>
            <person name="Salamov A."/>
            <person name="Shapiro H.J."/>
            <person name="Wuyts J."/>
            <person name="Blaudez D."/>
            <person name="Buee M."/>
            <person name="Brokstein P."/>
            <person name="Canbaeck B."/>
            <person name="Cohen D."/>
            <person name="Courty P.E."/>
            <person name="Coutinho P.M."/>
            <person name="Delaruelle C."/>
            <person name="Detter J.C."/>
            <person name="Deveau A."/>
            <person name="DiFazio S."/>
            <person name="Duplessis S."/>
            <person name="Fraissinet-Tachet L."/>
            <person name="Lucic E."/>
            <person name="Frey-Klett P."/>
            <person name="Fourrey C."/>
            <person name="Feussner I."/>
            <person name="Gay G."/>
            <person name="Grimwood J."/>
            <person name="Hoegger P.J."/>
            <person name="Jain P."/>
            <person name="Kilaru S."/>
            <person name="Labbe J."/>
            <person name="Lin Y.C."/>
            <person name="Legue V."/>
            <person name="Le Tacon F."/>
            <person name="Marmeisse R."/>
            <person name="Melayah D."/>
            <person name="Montanini B."/>
            <person name="Muratet M."/>
            <person name="Nehls U."/>
            <person name="Niculita-Hirzel H."/>
            <person name="Oudot-Le Secq M.P."/>
            <person name="Peter M."/>
            <person name="Quesneville H."/>
            <person name="Rajashekar B."/>
            <person name="Reich M."/>
            <person name="Rouhier N."/>
            <person name="Schmutz J."/>
            <person name="Yin T."/>
            <person name="Chalot M."/>
            <person name="Henrissat B."/>
            <person name="Kuees U."/>
            <person name="Lucas S."/>
            <person name="Van de Peer Y."/>
            <person name="Podila G.K."/>
            <person name="Polle A."/>
            <person name="Pukkila P.J."/>
            <person name="Richardson P.M."/>
            <person name="Rouze P."/>
            <person name="Sanders I.R."/>
            <person name="Stajich J.E."/>
            <person name="Tunlid A."/>
            <person name="Tuskan G."/>
            <person name="Grigoriev I.V."/>
        </authorList>
    </citation>
    <scope>NUCLEOTIDE SEQUENCE [LARGE SCALE GENOMIC DNA]</scope>
    <source>
        <strain evidence="3">S238N-H82 / ATCC MYA-4686</strain>
    </source>
</reference>
<dbReference type="EMBL" id="DS547225">
    <property type="protein sequence ID" value="EDQ98651.1"/>
    <property type="molecule type" value="Genomic_DNA"/>
</dbReference>
<gene>
    <name evidence="2" type="ORF">LACBIDRAFT_298362</name>
</gene>
<dbReference type="InParanoid" id="B0E3C8"/>
<dbReference type="RefSeq" id="XP_001890698.1">
    <property type="nucleotide sequence ID" value="XM_001890663.1"/>
</dbReference>
<dbReference type="Proteomes" id="UP000001194">
    <property type="component" value="Unassembled WGS sequence"/>
</dbReference>
<proteinExistence type="predicted"/>
<keyword evidence="3" id="KW-1185">Reference proteome</keyword>
<feature type="compositionally biased region" description="Polar residues" evidence="1">
    <location>
        <begin position="1"/>
        <end position="29"/>
    </location>
</feature>
<feature type="compositionally biased region" description="Polar residues" evidence="1">
    <location>
        <begin position="37"/>
        <end position="55"/>
    </location>
</feature>
<dbReference type="GeneID" id="6086349"/>
<protein>
    <submittedName>
        <fullName evidence="2">Predicted protein</fullName>
    </submittedName>
</protein>
<evidence type="ECO:0000313" key="3">
    <source>
        <dbReference type="Proteomes" id="UP000001194"/>
    </source>
</evidence>
<evidence type="ECO:0000256" key="1">
    <source>
        <dbReference type="SAM" id="MobiDB-lite"/>
    </source>
</evidence>
<sequence length="55" mass="5904">MRPNSTPTRNENDTYDLSPSSASDPSTLEANPPAPYNFQTSNKQCSDGNSNTLLG</sequence>
<organism evidence="3">
    <name type="scientific">Laccaria bicolor (strain S238N-H82 / ATCC MYA-4686)</name>
    <name type="common">Bicoloured deceiver</name>
    <name type="synonym">Laccaria laccata var. bicolor</name>
    <dbReference type="NCBI Taxonomy" id="486041"/>
    <lineage>
        <taxon>Eukaryota</taxon>
        <taxon>Fungi</taxon>
        <taxon>Dikarya</taxon>
        <taxon>Basidiomycota</taxon>
        <taxon>Agaricomycotina</taxon>
        <taxon>Agaricomycetes</taxon>
        <taxon>Agaricomycetidae</taxon>
        <taxon>Agaricales</taxon>
        <taxon>Agaricineae</taxon>
        <taxon>Hydnangiaceae</taxon>
        <taxon>Laccaria</taxon>
    </lineage>
</organism>
<dbReference type="KEGG" id="lbc:LACBIDRAFT_298362"/>
<dbReference type="HOGENOM" id="CLU_3032784_0_0_1"/>
<name>B0E3C8_LACBS</name>